<dbReference type="InterPro" id="IPR018712">
    <property type="entry name" value="Tle1-like_cat"/>
</dbReference>
<evidence type="ECO:0000313" key="2">
    <source>
        <dbReference type="EMBL" id="KAF9948769.1"/>
    </source>
</evidence>
<keyword evidence="3" id="KW-1185">Reference proteome</keyword>
<protein>
    <recommendedName>
        <fullName evidence="1">T6SS Phospholipase effector Tle1-like catalytic domain-containing protein</fullName>
    </recommendedName>
</protein>
<organism evidence="2 3">
    <name type="scientific">Mortierella alpina</name>
    <name type="common">Oleaginous fungus</name>
    <name type="synonym">Mortierella renispora</name>
    <dbReference type="NCBI Taxonomy" id="64518"/>
    <lineage>
        <taxon>Eukaryota</taxon>
        <taxon>Fungi</taxon>
        <taxon>Fungi incertae sedis</taxon>
        <taxon>Mucoromycota</taxon>
        <taxon>Mortierellomycotina</taxon>
        <taxon>Mortierellomycetes</taxon>
        <taxon>Mortierellales</taxon>
        <taxon>Mortierellaceae</taxon>
        <taxon>Mortierella</taxon>
    </lineage>
</organism>
<comment type="caution">
    <text evidence="2">The sequence shown here is derived from an EMBL/GenBank/DDBJ whole genome shotgun (WGS) entry which is preliminary data.</text>
</comment>
<dbReference type="EMBL" id="JAAAHY010001487">
    <property type="protein sequence ID" value="KAF9948769.1"/>
    <property type="molecule type" value="Genomic_DNA"/>
</dbReference>
<dbReference type="InterPro" id="IPR029058">
    <property type="entry name" value="AB_hydrolase_fold"/>
</dbReference>
<feature type="domain" description="T6SS Phospholipase effector Tle1-like catalytic" evidence="1">
    <location>
        <begin position="4"/>
        <end position="265"/>
    </location>
</feature>
<dbReference type="Proteomes" id="UP000738359">
    <property type="component" value="Unassembled WGS sequence"/>
</dbReference>
<evidence type="ECO:0000313" key="3">
    <source>
        <dbReference type="Proteomes" id="UP000738359"/>
    </source>
</evidence>
<evidence type="ECO:0000259" key="1">
    <source>
        <dbReference type="Pfam" id="PF09994"/>
    </source>
</evidence>
<accession>A0A9P6LXI9</accession>
<sequence length="449" mass="50497">MTTKLIVLVDGTWCGSETNTESNIFRLAKMIGIDMTQQNPTKAEPIPYQNTTRRIKACYFPGAGLGGTFLEYLFNGLTCSDIDRDCVDVYRYIVSNYSENHEIWMFGFSRGAYTVRCVAGMINNCGILKRRNNAGPLDLRLCDEVYKIYRSREPEDHPKAEKILRFKSHASHDVPTPVKFMGLFDTVGALGLPTLDAGIGLDFPGFYDQKVSSVVEKVYHALCIHDRFWGFQPCRALRDAATQNGRPELEIHERWFPGCHYDVGRARFRFLRNGSNWIESVVGRILGPLSNIVEPNRVFADLVLKWILESIRVHDPSSMLIQGISQKIDELIAAMRNATRVDTGSGDIYRDILAFGPAGKVWQVLASIFSGQFSDMKVVINALSQTRDRTISDSNAVLTLYDRENAELGGTTIANRGYIEERYPSRTYDNFMMCLGIMDEAVSTESAPG</sequence>
<dbReference type="AlphaFoldDB" id="A0A9P6LXI9"/>
<dbReference type="OrthoDB" id="59699at2759"/>
<dbReference type="Pfam" id="PF09994">
    <property type="entry name" value="T6SS_Tle1-like_cat"/>
    <property type="match status" value="1"/>
</dbReference>
<reference evidence="2" key="1">
    <citation type="journal article" date="2020" name="Fungal Divers.">
        <title>Resolving the Mortierellaceae phylogeny through synthesis of multi-gene phylogenetics and phylogenomics.</title>
        <authorList>
            <person name="Vandepol N."/>
            <person name="Liber J."/>
            <person name="Desiro A."/>
            <person name="Na H."/>
            <person name="Kennedy M."/>
            <person name="Barry K."/>
            <person name="Grigoriev I.V."/>
            <person name="Miller A.N."/>
            <person name="O'Donnell K."/>
            <person name="Stajich J.E."/>
            <person name="Bonito G."/>
        </authorList>
    </citation>
    <scope>NUCLEOTIDE SEQUENCE</scope>
    <source>
        <strain evidence="2">CK1249</strain>
    </source>
</reference>
<proteinExistence type="predicted"/>
<name>A0A9P6LXI9_MORAP</name>
<gene>
    <name evidence="2" type="ORF">BGZ70_002056</name>
</gene>
<dbReference type="PANTHER" id="PTHR33840">
    <property type="match status" value="1"/>
</dbReference>
<dbReference type="PANTHER" id="PTHR33840:SF16">
    <property type="entry name" value="DUF2235 DOMAIN-CONTAINING PROTEIN"/>
    <property type="match status" value="1"/>
</dbReference>
<dbReference type="SUPFAM" id="SSF53474">
    <property type="entry name" value="alpha/beta-Hydrolases"/>
    <property type="match status" value="1"/>
</dbReference>